<dbReference type="Proteomes" id="UP000001880">
    <property type="component" value="Chromosome"/>
</dbReference>
<dbReference type="eggNOG" id="COG2931">
    <property type="taxonomic scope" value="Bacteria"/>
</dbReference>
<dbReference type="AlphaFoldDB" id="D0LKX6"/>
<sequence>MLRSALPSALLCGLCVAAGCGDNIDLSAGGDGALDAAPTPLPDARTEILTPQTYVFGSRFIPSTTSQRYSEAVLMHVLADEIDRYLAALSGAIDSGARAPVAGEVEAELLRYYDFDLAEHGRTPLRLGTEPPALEPSLDSVASGVDISLSERIAGVDTDGQHRDFASGFTGWSEDGVTSPDDLVRAWLRRIDELAVARAAEGPAKDPAGRDIAAVYITPEGQDLRALLRTFLLGAVDYYQATDRLLDDATPGLGLLASNAQFGELPYSAAEHEWDLAYGYFGAAFDLSAYYLEEVAGTGGREGWSEGYHDSSANERISLGFEYNFASARLAAQQSAEDEELPFLIFRALLQGRAIIEASGEPYSEMRRGLLVTERDRAVATWEQVIERAAAASAAATLSAHDAIGGGVYNFAAHARAWSEMKGYLLALQFNPRGGLDQGAAAEAYAQLHAQLGQAPVLEDADAEALAAYRAVVVGVGELVAQ</sequence>
<evidence type="ECO:0000313" key="3">
    <source>
        <dbReference type="Proteomes" id="UP000001880"/>
    </source>
</evidence>
<gene>
    <name evidence="2" type="ordered locus">Hoch_4198</name>
</gene>
<dbReference type="STRING" id="502025.Hoch_4198"/>
<dbReference type="RefSeq" id="WP_012829294.1">
    <property type="nucleotide sequence ID" value="NC_013440.1"/>
</dbReference>
<reference evidence="2 3" key="1">
    <citation type="journal article" date="2010" name="Stand. Genomic Sci.">
        <title>Complete genome sequence of Haliangium ochraceum type strain (SMP-2).</title>
        <authorList>
            <consortium name="US DOE Joint Genome Institute (JGI-PGF)"/>
            <person name="Ivanova N."/>
            <person name="Daum C."/>
            <person name="Lang E."/>
            <person name="Abt B."/>
            <person name="Kopitz M."/>
            <person name="Saunders E."/>
            <person name="Lapidus A."/>
            <person name="Lucas S."/>
            <person name="Glavina Del Rio T."/>
            <person name="Nolan M."/>
            <person name="Tice H."/>
            <person name="Copeland A."/>
            <person name="Cheng J.F."/>
            <person name="Chen F."/>
            <person name="Bruce D."/>
            <person name="Goodwin L."/>
            <person name="Pitluck S."/>
            <person name="Mavromatis K."/>
            <person name="Pati A."/>
            <person name="Mikhailova N."/>
            <person name="Chen A."/>
            <person name="Palaniappan K."/>
            <person name="Land M."/>
            <person name="Hauser L."/>
            <person name="Chang Y.J."/>
            <person name="Jeffries C.D."/>
            <person name="Detter J.C."/>
            <person name="Brettin T."/>
            <person name="Rohde M."/>
            <person name="Goker M."/>
            <person name="Bristow J."/>
            <person name="Markowitz V."/>
            <person name="Eisen J.A."/>
            <person name="Hugenholtz P."/>
            <person name="Kyrpides N.C."/>
            <person name="Klenk H.P."/>
        </authorList>
    </citation>
    <scope>NUCLEOTIDE SEQUENCE [LARGE SCALE GENOMIC DNA]</scope>
    <source>
        <strain evidence="3">DSM 14365 / CIP 107738 / JCM 11303 / AJ 13395 / SMP-2</strain>
    </source>
</reference>
<dbReference type="KEGG" id="hoh:Hoch_4198"/>
<accession>D0LKX6</accession>
<feature type="chain" id="PRO_5003011337" description="DUF4856 domain-containing protein" evidence="1">
    <location>
        <begin position="18"/>
        <end position="482"/>
    </location>
</feature>
<feature type="signal peptide" evidence="1">
    <location>
        <begin position="1"/>
        <end position="17"/>
    </location>
</feature>
<evidence type="ECO:0000313" key="2">
    <source>
        <dbReference type="EMBL" id="ACY16696.1"/>
    </source>
</evidence>
<name>D0LKX6_HALO1</name>
<evidence type="ECO:0000256" key="1">
    <source>
        <dbReference type="SAM" id="SignalP"/>
    </source>
</evidence>
<dbReference type="OrthoDB" id="5498726at2"/>
<keyword evidence="1" id="KW-0732">Signal</keyword>
<organism evidence="2 3">
    <name type="scientific">Haliangium ochraceum (strain DSM 14365 / JCM 11303 / SMP-2)</name>
    <dbReference type="NCBI Taxonomy" id="502025"/>
    <lineage>
        <taxon>Bacteria</taxon>
        <taxon>Pseudomonadati</taxon>
        <taxon>Myxococcota</taxon>
        <taxon>Polyangia</taxon>
        <taxon>Haliangiales</taxon>
        <taxon>Kofleriaceae</taxon>
        <taxon>Haliangium</taxon>
    </lineage>
</organism>
<evidence type="ECO:0008006" key="4">
    <source>
        <dbReference type="Google" id="ProtNLM"/>
    </source>
</evidence>
<dbReference type="EMBL" id="CP001804">
    <property type="protein sequence ID" value="ACY16696.1"/>
    <property type="molecule type" value="Genomic_DNA"/>
</dbReference>
<dbReference type="HOGENOM" id="CLU_565928_0_0_7"/>
<protein>
    <recommendedName>
        <fullName evidence="4">DUF4856 domain-containing protein</fullName>
    </recommendedName>
</protein>
<proteinExistence type="predicted"/>
<keyword evidence="3" id="KW-1185">Reference proteome</keyword>
<dbReference type="PROSITE" id="PS51257">
    <property type="entry name" value="PROKAR_LIPOPROTEIN"/>
    <property type="match status" value="1"/>
</dbReference>